<feature type="domain" description="WDR19 first beta-propeller" evidence="10">
    <location>
        <begin position="17"/>
        <end position="343"/>
    </location>
</feature>
<dbReference type="Gene3D" id="2.130.10.10">
    <property type="entry name" value="YVTN repeat-like/Quinoprotein amine dehydrogenase"/>
    <property type="match status" value="3"/>
</dbReference>
<keyword evidence="13" id="KW-1185">Reference proteome</keyword>
<dbReference type="GO" id="GO:0005929">
    <property type="term" value="C:cilium"/>
    <property type="evidence" value="ECO:0007669"/>
    <property type="project" value="UniProtKB-SubCell"/>
</dbReference>
<evidence type="ECO:0000256" key="6">
    <source>
        <dbReference type="ARBA" id="ARBA00023273"/>
    </source>
</evidence>
<dbReference type="InterPro" id="IPR001680">
    <property type="entry name" value="WD40_rpt"/>
</dbReference>
<name>A0A1V9ZP03_ACHHY</name>
<evidence type="ECO:0000256" key="5">
    <source>
        <dbReference type="ARBA" id="ARBA00023069"/>
    </source>
</evidence>
<dbReference type="InterPro" id="IPR057855">
    <property type="entry name" value="Beta-prop_WDR19_1st"/>
</dbReference>
<evidence type="ECO:0000313" key="13">
    <source>
        <dbReference type="Proteomes" id="UP000243579"/>
    </source>
</evidence>
<accession>A0A1V9ZP03</accession>
<dbReference type="GO" id="GO:0060271">
    <property type="term" value="P:cilium assembly"/>
    <property type="evidence" value="ECO:0007669"/>
    <property type="project" value="TreeGrafter"/>
</dbReference>
<dbReference type="GO" id="GO:0035721">
    <property type="term" value="P:intraciliary retrograde transport"/>
    <property type="evidence" value="ECO:0007669"/>
    <property type="project" value="InterPro"/>
</dbReference>
<dbReference type="InterPro" id="IPR056157">
    <property type="entry name" value="TPR_IFT80_172_dom"/>
</dbReference>
<keyword evidence="2" id="KW-0853">WD repeat</keyword>
<feature type="compositionally biased region" description="Basic and acidic residues" evidence="7">
    <location>
        <begin position="1373"/>
        <end position="1390"/>
    </location>
</feature>
<keyword evidence="3" id="KW-0677">Repeat</keyword>
<feature type="domain" description="WDR19 WD40 repeat" evidence="8">
    <location>
        <begin position="363"/>
        <end position="659"/>
    </location>
</feature>
<dbReference type="InterPro" id="IPR015943">
    <property type="entry name" value="WD40/YVTN_repeat-like_dom_sf"/>
</dbReference>
<dbReference type="SUPFAM" id="SSF48452">
    <property type="entry name" value="TPR-like"/>
    <property type="match status" value="1"/>
</dbReference>
<dbReference type="STRING" id="1202772.A0A1V9ZP03"/>
<evidence type="ECO:0000256" key="2">
    <source>
        <dbReference type="ARBA" id="ARBA00022574"/>
    </source>
</evidence>
<organism evidence="12 13">
    <name type="scientific">Achlya hypogyna</name>
    <name type="common">Oomycete</name>
    <name type="synonym">Protoachlya hypogyna</name>
    <dbReference type="NCBI Taxonomy" id="1202772"/>
    <lineage>
        <taxon>Eukaryota</taxon>
        <taxon>Sar</taxon>
        <taxon>Stramenopiles</taxon>
        <taxon>Oomycota</taxon>
        <taxon>Saprolegniomycetes</taxon>
        <taxon>Saprolegniales</taxon>
        <taxon>Achlyaceae</taxon>
        <taxon>Achlya</taxon>
    </lineage>
</organism>
<evidence type="ECO:0000259" key="10">
    <source>
        <dbReference type="Pfam" id="PF23389"/>
    </source>
</evidence>
<evidence type="ECO:0000256" key="1">
    <source>
        <dbReference type="ARBA" id="ARBA00004138"/>
    </source>
</evidence>
<dbReference type="Pfam" id="PF15911">
    <property type="entry name" value="Beta-prop_WDR19_2nd"/>
    <property type="match status" value="1"/>
</dbReference>
<keyword evidence="4" id="KW-0802">TPR repeat</keyword>
<keyword evidence="5" id="KW-0969">Cilium</keyword>
<dbReference type="OrthoDB" id="10250638at2759"/>
<reference evidence="12 13" key="1">
    <citation type="journal article" date="2014" name="Genome Biol. Evol.">
        <title>The secreted proteins of Achlya hypogyna and Thraustotheca clavata identify the ancestral oomycete secretome and reveal gene acquisitions by horizontal gene transfer.</title>
        <authorList>
            <person name="Misner I."/>
            <person name="Blouin N."/>
            <person name="Leonard G."/>
            <person name="Richards T.A."/>
            <person name="Lane C.E."/>
        </authorList>
    </citation>
    <scope>NUCLEOTIDE SEQUENCE [LARGE SCALE GENOMIC DNA]</scope>
    <source>
        <strain evidence="12 13">ATCC 48635</strain>
    </source>
</reference>
<dbReference type="Pfam" id="PF23389">
    <property type="entry name" value="Beta-prop_WDR19_1st"/>
    <property type="match status" value="1"/>
</dbReference>
<evidence type="ECO:0000256" key="3">
    <source>
        <dbReference type="ARBA" id="ARBA00022737"/>
    </source>
</evidence>
<dbReference type="SMART" id="SM00320">
    <property type="entry name" value="WD40"/>
    <property type="match status" value="5"/>
</dbReference>
<proteinExistence type="predicted"/>
<comment type="subcellular location">
    <subcellularLocation>
        <location evidence="1">Cell projection</location>
        <location evidence="1">Cilium</location>
    </subcellularLocation>
</comment>
<protein>
    <submittedName>
        <fullName evidence="12">Uncharacterized protein</fullName>
    </submittedName>
</protein>
<evidence type="ECO:0000256" key="7">
    <source>
        <dbReference type="SAM" id="MobiDB-lite"/>
    </source>
</evidence>
<dbReference type="GO" id="GO:0030991">
    <property type="term" value="C:intraciliary transport particle A"/>
    <property type="evidence" value="ECO:0007669"/>
    <property type="project" value="TreeGrafter"/>
</dbReference>
<sequence length="1390" mass="152946">MKRLFKLPSKYHGVGPVTFAWQPKGHFLATAGKNGLVHIFDRQGEQYDEIGLDMSTPVLALEWDRDGNTLAILQSGNGVIPIWDLTTRSTHNMDTNMKDPSFIKWSTSGIQLAIGTGKGNLILYNKMIKKSVPILGKHSKKITCGVWNSDDLLVLGGEDKMVTVSNASGDTIQQRELKHFPVECKFGRQKGDTAGAKAPENIIAINVSKSLILLNLNDPENPIELTFQSHYGTIKSFEWFGGGYLMLAFSEGFVICISTQIDEIGEELFSGRFFNERTYAVCYSAALNRVAMSGEAGIKVINLSSYSEIKEDAVKLSDAEDNEANLMSFTSDGSILTVATQGGIVQTFLASIVSIFDHVGNYVAYLSSLRELTIVDTLGRANPINIQVSIEPTFIAIGPRHVAVGMNNRVYFYRCDGSSRDALVNEQQYLGRVSSVKLNREFAAVLSDGKVLLHPIEPTSSQGAELSKTFPETHGRDDSLQEISCIALTKDFFIFSTANGNGTIQFFYLQEWKLLEGCCYRHDEGIGIVHIAPNTQGTKIVFLDSRRRGHLLNSTNREAVPIPSLPTATSAILWDTMDPNVFVAVDSSDFAVFLYSELTINGPEVAQLGSMDIDNNGEYTIVPKTTAIPFNHAAVLFCDGSLTCQQAGGQLTTVVASTHDALQKNTARDSDKVIFKQTLALCRLQHAWKAALAVDAREYWSALASRAMHTLDIAFSKRVYRQLGDAGMVLGLDRIEHVEDKNLLAGHVSMLFGQYDMAQKLFLNSTDPMAALSMQRYLLQWDQALLLADSLAVHLVPELSASYAAQLEFKGDFEGALKMFEHAVNAVDGLGTPVVASEKIQSTSMAGIARCTLRLGDLRRGIRLVTELNDVALSNEGAAILEGLKQFSDAAALYERGEQYEKAAQIYIQLKQLGKAGPLMAKVTVPKVHAQFARAKEAAGEFAAASDAYEAAGDMDNVVRIQLEHLNSPERAFTIVKATKSSEGASVVAKHCVDTGNYGAAIDFLLMANREEEAFALAQQHNEIDAFTQIIGEAISGERALKIAQHYEQTHAFARAGDFYQVCGNYRKALQLFLQCGEAELGKAIDVVGKARNDMLTHTLIDFLMGDTDGIPKDPNYIFRLYMALGNYAQAAKTAIIIARQEQELGNYKVAHDVLVETHRQLLLHKIHVNQDLRNSLTLLHSYVVVKKLVKRGDHVAAAKMLLRVAKNISKFPTHASNILISVVIECQRAGLKGSSYEYATMLMRSEYRNSIDQAIKRKIETIVRRPNKEQLPDVATPCPFCAHPVLDVDLDCGQCKNWIPYCAVTGYHMVKADWSVCPHCMFPALYSHFLAHVQTDPTCPMCDKEVKPDDVSQVQENDVKLSSIELAAPEPTADKKAAAKEPKQGELFA</sequence>
<feature type="region of interest" description="Disordered" evidence="7">
    <location>
        <begin position="1363"/>
        <end position="1390"/>
    </location>
</feature>
<dbReference type="InterPro" id="IPR036322">
    <property type="entry name" value="WD40_repeat_dom_sf"/>
</dbReference>
<feature type="domain" description="IF140/IFT172/WDR19 TPR" evidence="11">
    <location>
        <begin position="878"/>
        <end position="1105"/>
    </location>
</feature>
<evidence type="ECO:0000259" key="8">
    <source>
        <dbReference type="Pfam" id="PF15911"/>
    </source>
</evidence>
<dbReference type="Proteomes" id="UP000243579">
    <property type="component" value="Unassembled WGS sequence"/>
</dbReference>
<dbReference type="InterPro" id="IPR039468">
    <property type="entry name" value="WDR19_WD40_rpt"/>
</dbReference>
<dbReference type="Pfam" id="PF23387">
    <property type="entry name" value="TPR_IFT80_172"/>
    <property type="match status" value="1"/>
</dbReference>
<dbReference type="InterPro" id="IPR011990">
    <property type="entry name" value="TPR-like_helical_dom_sf"/>
</dbReference>
<dbReference type="SUPFAM" id="SSF50978">
    <property type="entry name" value="WD40 repeat-like"/>
    <property type="match status" value="2"/>
</dbReference>
<evidence type="ECO:0000259" key="9">
    <source>
        <dbReference type="Pfam" id="PF23387"/>
    </source>
</evidence>
<keyword evidence="6" id="KW-0966">Cell projection</keyword>
<dbReference type="Gene3D" id="1.25.40.470">
    <property type="match status" value="1"/>
</dbReference>
<evidence type="ECO:0000259" key="11">
    <source>
        <dbReference type="Pfam" id="PF24762"/>
    </source>
</evidence>
<evidence type="ECO:0000256" key="4">
    <source>
        <dbReference type="ARBA" id="ARBA00022803"/>
    </source>
</evidence>
<dbReference type="InterPro" id="IPR056168">
    <property type="entry name" value="TPR_IF140/IFT172/WDR19"/>
</dbReference>
<dbReference type="Pfam" id="PF24762">
    <property type="entry name" value="TPR_IF140-IFT172"/>
    <property type="match status" value="1"/>
</dbReference>
<dbReference type="InterPro" id="IPR040379">
    <property type="entry name" value="WDR19/dyf-2"/>
</dbReference>
<gene>
    <name evidence="12" type="ORF">ACHHYP_04614</name>
</gene>
<evidence type="ECO:0000313" key="12">
    <source>
        <dbReference type="EMBL" id="OQR99725.1"/>
    </source>
</evidence>
<dbReference type="PANTHER" id="PTHR14920:SF0">
    <property type="entry name" value="WD REPEAT DOMAIN 19"/>
    <property type="match status" value="1"/>
</dbReference>
<feature type="domain" description="IFT80/172/WDR35 TPR" evidence="9">
    <location>
        <begin position="700"/>
        <end position="794"/>
    </location>
</feature>
<dbReference type="PANTHER" id="PTHR14920">
    <property type="entry name" value="OSMOTIC AVOIDANCE ABNORMAL PROTEIN 1/WD REPEAT MEMBRANE PROTEIN"/>
    <property type="match status" value="1"/>
</dbReference>
<dbReference type="EMBL" id="JNBR01000043">
    <property type="protein sequence ID" value="OQR99725.1"/>
    <property type="molecule type" value="Genomic_DNA"/>
</dbReference>
<comment type="caution">
    <text evidence="12">The sequence shown here is derived from an EMBL/GenBank/DDBJ whole genome shotgun (WGS) entry which is preliminary data.</text>
</comment>